<dbReference type="AlphaFoldDB" id="A0A7R7FT60"/>
<dbReference type="EMBL" id="AP023213">
    <property type="protein sequence ID" value="BCO11374.1"/>
    <property type="molecule type" value="Genomic_DNA"/>
</dbReference>
<reference evidence="1 2" key="1">
    <citation type="submission" date="2020-06" db="EMBL/GenBank/DDBJ databases">
        <title>Interaction of electrochemicaly active bacteria, Geobacter bremensis R4 on different carbon anode.</title>
        <authorList>
            <person name="Meng L."/>
            <person name="Yoshida N."/>
        </authorList>
    </citation>
    <scope>NUCLEOTIDE SEQUENCE [LARGE SCALE GENOMIC DNA]</scope>
    <source>
        <strain evidence="1 2">R4</strain>
    </source>
</reference>
<evidence type="ECO:0000313" key="2">
    <source>
        <dbReference type="Proteomes" id="UP000515472"/>
    </source>
</evidence>
<evidence type="ECO:0000313" key="1">
    <source>
        <dbReference type="EMBL" id="BCO11374.1"/>
    </source>
</evidence>
<sequence length="63" mass="7164">MSALFSCLFDRSIFFSHHWTILLYAMKALASSEPKTLLSLKSDIELVTLKQLNECLRGVHATH</sequence>
<keyword evidence="2" id="KW-1185">Reference proteome</keyword>
<name>A0A7R7FT60_9BACT</name>
<dbReference type="Proteomes" id="UP000515472">
    <property type="component" value="Chromosome"/>
</dbReference>
<protein>
    <submittedName>
        <fullName evidence="1">Uncharacterized protein</fullName>
    </submittedName>
</protein>
<accession>A0A7R7FT60</accession>
<organism evidence="1 2">
    <name type="scientific">Citrifermentans bremense</name>
    <dbReference type="NCBI Taxonomy" id="60035"/>
    <lineage>
        <taxon>Bacteria</taxon>
        <taxon>Pseudomonadati</taxon>
        <taxon>Thermodesulfobacteriota</taxon>
        <taxon>Desulfuromonadia</taxon>
        <taxon>Geobacterales</taxon>
        <taxon>Geobacteraceae</taxon>
        <taxon>Citrifermentans</taxon>
    </lineage>
</organism>
<gene>
    <name evidence="1" type="ORF">GEOBRER4_n1986</name>
</gene>
<proteinExistence type="predicted"/>